<evidence type="ECO:0000256" key="4">
    <source>
        <dbReference type="ARBA" id="ARBA00022801"/>
    </source>
</evidence>
<keyword evidence="6" id="KW-0233">DNA recombination</keyword>
<feature type="domain" description="Tyr recombinase" evidence="9">
    <location>
        <begin position="112"/>
        <end position="313"/>
    </location>
</feature>
<dbReference type="EMBL" id="BK015638">
    <property type="protein sequence ID" value="DAE17262.1"/>
    <property type="molecule type" value="Genomic_DNA"/>
</dbReference>
<keyword evidence="7" id="KW-1179">Viral genome integration</keyword>
<evidence type="ECO:0000256" key="1">
    <source>
        <dbReference type="ARBA" id="ARBA00008857"/>
    </source>
</evidence>
<proteinExistence type="inferred from homology"/>
<dbReference type="InterPro" id="IPR011010">
    <property type="entry name" value="DNA_brk_join_enz"/>
</dbReference>
<dbReference type="InterPro" id="IPR002104">
    <property type="entry name" value="Integrase_catalytic"/>
</dbReference>
<evidence type="ECO:0000256" key="3">
    <source>
        <dbReference type="ARBA" id="ARBA00022679"/>
    </source>
</evidence>
<feature type="domain" description="Core-binding (CB)" evidence="10">
    <location>
        <begin position="1"/>
        <end position="83"/>
    </location>
</feature>
<dbReference type="SUPFAM" id="SSF56349">
    <property type="entry name" value="DNA breaking-rejoining enzymes"/>
    <property type="match status" value="1"/>
</dbReference>
<dbReference type="PANTHER" id="PTHR30349:SF41">
    <property type="entry name" value="INTEGRASE_RECOMBINASE PROTEIN MJ0367-RELATED"/>
    <property type="match status" value="1"/>
</dbReference>
<evidence type="ECO:0000256" key="7">
    <source>
        <dbReference type="ARBA" id="ARBA00023195"/>
    </source>
</evidence>
<evidence type="ECO:0000256" key="6">
    <source>
        <dbReference type="ARBA" id="ARBA00023172"/>
    </source>
</evidence>
<evidence type="ECO:0000256" key="2">
    <source>
        <dbReference type="ARBA" id="ARBA00016082"/>
    </source>
</evidence>
<protein>
    <recommendedName>
        <fullName evidence="2">Integrase</fullName>
    </recommendedName>
</protein>
<evidence type="ECO:0000259" key="10">
    <source>
        <dbReference type="PROSITE" id="PS51900"/>
    </source>
</evidence>
<dbReference type="PANTHER" id="PTHR30349">
    <property type="entry name" value="PHAGE INTEGRASE-RELATED"/>
    <property type="match status" value="1"/>
</dbReference>
<dbReference type="Pfam" id="PF00589">
    <property type="entry name" value="Phage_integrase"/>
    <property type="match status" value="1"/>
</dbReference>
<dbReference type="PROSITE" id="PS51898">
    <property type="entry name" value="TYR_RECOMBINASE"/>
    <property type="match status" value="1"/>
</dbReference>
<evidence type="ECO:0000256" key="5">
    <source>
        <dbReference type="ARBA" id="ARBA00023125"/>
    </source>
</evidence>
<keyword evidence="7" id="KW-1160">Virus entry into host cell</keyword>
<name>A0A8S5QD89_9CAUD</name>
<dbReference type="GO" id="GO:0016787">
    <property type="term" value="F:hydrolase activity"/>
    <property type="evidence" value="ECO:0007669"/>
    <property type="project" value="UniProtKB-KW"/>
</dbReference>
<sequence length="321" mass="36918">MTFFEVYYRWLDEHKAEVKQTTVAAYLNDRKTFSRFIADDTDIRALDEDTMRAIFDRLRDSGMSSNYMGDLLMVYRMVMRYADKKLCIDNLPSIDWRIKNVSNSRIKGATRPRVKRFSVDEYERIIRVFEGNPSPGGLAVVVAMFTGLRIGEVCGLKFSDIDIDEGLMHIQRTCVSVTKEVQKLLRPDEEYVMSRCLQSPKSATSDRFIPLIPKLRKILQAYAKIYPGEYFIATLTGKPTSPRTLRMWYMKMLKAAKVPYLNFHCLRHTFATQMIEKGVDVKTVSSILGHAGVEITMDTYCHPSDDVKRAGIQKAFKGLLK</sequence>
<evidence type="ECO:0000259" key="9">
    <source>
        <dbReference type="PROSITE" id="PS51898"/>
    </source>
</evidence>
<dbReference type="PROSITE" id="PS51900">
    <property type="entry name" value="CB"/>
    <property type="match status" value="1"/>
</dbReference>
<dbReference type="GO" id="GO:0006310">
    <property type="term" value="P:DNA recombination"/>
    <property type="evidence" value="ECO:0007669"/>
    <property type="project" value="UniProtKB-KW"/>
</dbReference>
<dbReference type="InterPro" id="IPR044068">
    <property type="entry name" value="CB"/>
</dbReference>
<keyword evidence="4" id="KW-0378">Hydrolase</keyword>
<dbReference type="GO" id="GO:0075713">
    <property type="term" value="P:establishment of integrated proviral latency"/>
    <property type="evidence" value="ECO:0007669"/>
    <property type="project" value="UniProtKB-KW"/>
</dbReference>
<accession>A0A8S5QD89</accession>
<keyword evidence="7" id="KW-0229">DNA integration</keyword>
<dbReference type="CDD" id="cd01189">
    <property type="entry name" value="INT_ICEBs1_C_like"/>
    <property type="match status" value="1"/>
</dbReference>
<dbReference type="GO" id="GO:0016740">
    <property type="term" value="F:transferase activity"/>
    <property type="evidence" value="ECO:0007669"/>
    <property type="project" value="UniProtKB-KW"/>
</dbReference>
<dbReference type="GO" id="GO:0015074">
    <property type="term" value="P:DNA integration"/>
    <property type="evidence" value="ECO:0007669"/>
    <property type="project" value="InterPro"/>
</dbReference>
<dbReference type="InterPro" id="IPR010998">
    <property type="entry name" value="Integrase_recombinase_N"/>
</dbReference>
<dbReference type="Gene3D" id="1.10.443.10">
    <property type="entry name" value="Intergrase catalytic core"/>
    <property type="match status" value="1"/>
</dbReference>
<dbReference type="InterPro" id="IPR013762">
    <property type="entry name" value="Integrase-like_cat_sf"/>
</dbReference>
<dbReference type="GO" id="GO:0044826">
    <property type="term" value="P:viral genome integration into host DNA"/>
    <property type="evidence" value="ECO:0007669"/>
    <property type="project" value="UniProtKB-KW"/>
</dbReference>
<dbReference type="InterPro" id="IPR050090">
    <property type="entry name" value="Tyrosine_recombinase_XerCD"/>
</dbReference>
<dbReference type="GO" id="GO:0003677">
    <property type="term" value="F:DNA binding"/>
    <property type="evidence" value="ECO:0007669"/>
    <property type="project" value="UniProtKB-UniRule"/>
</dbReference>
<evidence type="ECO:0000313" key="11">
    <source>
        <dbReference type="EMBL" id="DAE17262.1"/>
    </source>
</evidence>
<dbReference type="Gene3D" id="1.10.150.130">
    <property type="match status" value="1"/>
</dbReference>
<reference evidence="11" key="1">
    <citation type="journal article" date="2021" name="Proc. Natl. Acad. Sci. U.S.A.">
        <title>A Catalog of Tens of Thousands of Viruses from Human Metagenomes Reveals Hidden Associations with Chronic Diseases.</title>
        <authorList>
            <person name="Tisza M.J."/>
            <person name="Buck C.B."/>
        </authorList>
    </citation>
    <scope>NUCLEOTIDE SEQUENCE</scope>
    <source>
        <strain evidence="11">CtEIp38</strain>
    </source>
</reference>
<keyword evidence="5 8" id="KW-0238">DNA-binding</keyword>
<evidence type="ECO:0000256" key="8">
    <source>
        <dbReference type="PROSITE-ProRule" id="PRU01248"/>
    </source>
</evidence>
<keyword evidence="3" id="KW-0808">Transferase</keyword>
<comment type="similarity">
    <text evidence="1">Belongs to the 'phage' integrase family.</text>
</comment>
<organism evidence="11">
    <name type="scientific">Siphoviridae sp. ctEIp38</name>
    <dbReference type="NCBI Taxonomy" id="2825394"/>
    <lineage>
        <taxon>Viruses</taxon>
        <taxon>Duplodnaviria</taxon>
        <taxon>Heunggongvirae</taxon>
        <taxon>Uroviricota</taxon>
        <taxon>Caudoviricetes</taxon>
    </lineage>
</organism>